<sequence>MTITFELCDSLTKVVPAETPRRNDAALSGLIGETLSFQTAWLDTMPRAARSQITVTVTPVFTDADSVPGGASEGVPGGVVTSESVAAFHVGLVPANLPAPDVPDDGYFTTTPTLLPDPLEELSLSRTKAGHTAVVQSAHRGWNSLWWDIEAMPGLVGIEIQGAIRTRHGHFLSPETEVVWNERLDVVVKNRHLPKPRLHNIQWFHADSIANYYGVEPWSEEHWQAVRAHMESCARMRVNTILTPVWTPPLDVAPGIYRRNVQLLDITERAGTYHFDFTKLDRWLELLLEAGLTDVEVPHLFTQWGAHACPRFWISSDDQGGTAADGRGGVAADGRRNETQPRFGWDVAATSAEYHDFLAQLIPALREHLNEKVGEDHVWYHVSDEPEAEHYASYKAARDSVVALLDGAQLIDALGDPDFQNLVQTPIVASDAIPRFRERGINPTWVYYCVAQDLGVANRFLAQRPNRHRALGFQLYQGQAVGFLHWAFNFYNTQYSLRALDPYRDTSAGGGFYSGDAFVVYPLPGGQVMESLRHRMLRAAFDDLAVCQLAEEMVGREAVLDIINPDRDLDYNSGWVSEAELLRRRAALDALIS</sequence>
<evidence type="ECO:0000313" key="2">
    <source>
        <dbReference type="EMBL" id="QOR45490.1"/>
    </source>
</evidence>
<gene>
    <name evidence="2" type="ORF">INS88_09570</name>
</gene>
<dbReference type="Proteomes" id="UP000595053">
    <property type="component" value="Chromosome"/>
</dbReference>
<dbReference type="Pfam" id="PF13320">
    <property type="entry name" value="GH123_cat"/>
    <property type="match status" value="1"/>
</dbReference>
<protein>
    <submittedName>
        <fullName evidence="2">DUF4091 domain-containing protein</fullName>
    </submittedName>
</protein>
<dbReference type="AlphaFoldDB" id="A0A7M1QTV9"/>
<accession>A0A7M1QTV9</accession>
<dbReference type="RefSeq" id="WP_197551056.1">
    <property type="nucleotide sequence ID" value="NZ_CP063213.1"/>
</dbReference>
<dbReference type="Gene3D" id="3.20.20.80">
    <property type="entry name" value="Glycosidases"/>
    <property type="match status" value="1"/>
</dbReference>
<reference evidence="2 3" key="1">
    <citation type="submission" date="2020-10" db="EMBL/GenBank/DDBJ databases">
        <title>Trueperella pecoris sp. nov. isolated from bovine and porcine specimens.</title>
        <authorList>
            <person name="Schoenecker L."/>
            <person name="Schnydrig P."/>
            <person name="Brodard I."/>
            <person name="Thomann A."/>
            <person name="Hemphill A."/>
            <person name="Rodriguez-Campos S."/>
            <person name="Perreten V."/>
            <person name="Jores J."/>
            <person name="Kittl S."/>
        </authorList>
    </citation>
    <scope>NUCLEOTIDE SEQUENCE [LARGE SCALE GENOMIC DNA]</scope>
    <source>
        <strain evidence="2 3">15A0121</strain>
    </source>
</reference>
<name>A0A7M1QTV9_9ACTO</name>
<evidence type="ECO:0000259" key="1">
    <source>
        <dbReference type="Pfam" id="PF13320"/>
    </source>
</evidence>
<dbReference type="InterPro" id="IPR025150">
    <property type="entry name" value="GH123_cat"/>
</dbReference>
<organism evidence="2 3">
    <name type="scientific">Trueperella pecoris</name>
    <dbReference type="NCBI Taxonomy" id="2733571"/>
    <lineage>
        <taxon>Bacteria</taxon>
        <taxon>Bacillati</taxon>
        <taxon>Actinomycetota</taxon>
        <taxon>Actinomycetes</taxon>
        <taxon>Actinomycetales</taxon>
        <taxon>Actinomycetaceae</taxon>
        <taxon>Trueperella</taxon>
    </lineage>
</organism>
<keyword evidence="3" id="KW-1185">Reference proteome</keyword>
<evidence type="ECO:0000313" key="3">
    <source>
        <dbReference type="Proteomes" id="UP000595053"/>
    </source>
</evidence>
<dbReference type="EMBL" id="CP063213">
    <property type="protein sequence ID" value="QOR45490.1"/>
    <property type="molecule type" value="Genomic_DNA"/>
</dbReference>
<feature type="domain" description="Glycoside hydrolase 123 catalytic" evidence="1">
    <location>
        <begin position="203"/>
        <end position="548"/>
    </location>
</feature>
<proteinExistence type="predicted"/>